<organism evidence="17 18">
    <name type="scientific">Nocardioides massiliensis</name>
    <dbReference type="NCBI Taxonomy" id="1325935"/>
    <lineage>
        <taxon>Bacteria</taxon>
        <taxon>Bacillati</taxon>
        <taxon>Actinomycetota</taxon>
        <taxon>Actinomycetes</taxon>
        <taxon>Propionibacteriales</taxon>
        <taxon>Nocardioidaceae</taxon>
        <taxon>Nocardioides</taxon>
    </lineage>
</organism>
<dbReference type="Pfam" id="PF00361">
    <property type="entry name" value="Proton_antipo_M"/>
    <property type="match status" value="1"/>
</dbReference>
<dbReference type="Pfam" id="PF00662">
    <property type="entry name" value="Proton_antipo_N"/>
    <property type="match status" value="1"/>
</dbReference>
<dbReference type="InterPro" id="IPR050616">
    <property type="entry name" value="CPA3_Na-H_Antiporter_A"/>
</dbReference>
<feature type="transmembrane region" description="Helical" evidence="11">
    <location>
        <begin position="105"/>
        <end position="123"/>
    </location>
</feature>
<dbReference type="InterPro" id="IPR001750">
    <property type="entry name" value="ND/Mrp_TM"/>
</dbReference>
<dbReference type="PANTHER" id="PTHR43373:SF1">
    <property type="entry name" value="NA(+)_H(+) ANTIPORTER SUBUNIT A"/>
    <property type="match status" value="1"/>
</dbReference>
<keyword evidence="5 9" id="KW-0812">Transmembrane</keyword>
<gene>
    <name evidence="17" type="ORF">J2S59_000778</name>
</gene>
<evidence type="ECO:0000256" key="1">
    <source>
        <dbReference type="ARBA" id="ARBA00004651"/>
    </source>
</evidence>
<feature type="transmembrane region" description="Helical" evidence="11">
    <location>
        <begin position="891"/>
        <end position="913"/>
    </location>
</feature>
<evidence type="ECO:0000259" key="16">
    <source>
        <dbReference type="Pfam" id="PF20501"/>
    </source>
</evidence>
<dbReference type="Pfam" id="PF20501">
    <property type="entry name" value="MbhE"/>
    <property type="match status" value="1"/>
</dbReference>
<feature type="transmembrane region" description="Helical" evidence="11">
    <location>
        <begin position="732"/>
        <end position="750"/>
    </location>
</feature>
<name>A0ABT9NKN3_9ACTN</name>
<keyword evidence="6 11" id="KW-1133">Transmembrane helix</keyword>
<feature type="transmembrane region" description="Helical" evidence="11">
    <location>
        <begin position="68"/>
        <end position="93"/>
    </location>
</feature>
<evidence type="ECO:0000259" key="12">
    <source>
        <dbReference type="Pfam" id="PF00361"/>
    </source>
</evidence>
<protein>
    <submittedName>
        <fullName evidence="17">Multicomponent Na+:H+ antiporter subunit A</fullName>
    </submittedName>
</protein>
<accession>A0ABT9NKN3</accession>
<evidence type="ECO:0000313" key="17">
    <source>
        <dbReference type="EMBL" id="MDP9820969.1"/>
    </source>
</evidence>
<feature type="transmembrane region" description="Helical" evidence="11">
    <location>
        <begin position="487"/>
        <end position="511"/>
    </location>
</feature>
<evidence type="ECO:0000259" key="13">
    <source>
        <dbReference type="Pfam" id="PF00662"/>
    </source>
</evidence>
<feature type="transmembrane region" description="Helical" evidence="11">
    <location>
        <begin position="404"/>
        <end position="427"/>
    </location>
</feature>
<evidence type="ECO:0000256" key="10">
    <source>
        <dbReference type="SAM" id="MobiDB-lite"/>
    </source>
</evidence>
<keyword evidence="2" id="KW-0813">Transport</keyword>
<evidence type="ECO:0000256" key="8">
    <source>
        <dbReference type="ARBA" id="ARBA00023136"/>
    </source>
</evidence>
<keyword evidence="7" id="KW-0406">Ion transport</keyword>
<keyword evidence="3" id="KW-0050">Antiport</keyword>
<feature type="transmembrane region" description="Helical" evidence="11">
    <location>
        <begin position="448"/>
        <end position="467"/>
    </location>
</feature>
<dbReference type="Pfam" id="PF13244">
    <property type="entry name" value="MbhD"/>
    <property type="match status" value="1"/>
</dbReference>
<feature type="transmembrane region" description="Helical" evidence="11">
    <location>
        <begin position="160"/>
        <end position="181"/>
    </location>
</feature>
<feature type="transmembrane region" description="Helical" evidence="11">
    <location>
        <begin position="129"/>
        <end position="148"/>
    </location>
</feature>
<proteinExistence type="predicted"/>
<feature type="domain" description="MrpA C-terminal/MbhD" evidence="15">
    <location>
        <begin position="597"/>
        <end position="662"/>
    </location>
</feature>
<feature type="domain" description="MrpA C-terminal/MbhE" evidence="16">
    <location>
        <begin position="671"/>
        <end position="755"/>
    </location>
</feature>
<evidence type="ECO:0000256" key="6">
    <source>
        <dbReference type="ARBA" id="ARBA00022989"/>
    </source>
</evidence>
<feature type="transmembrane region" description="Helical" evidence="11">
    <location>
        <begin position="322"/>
        <end position="344"/>
    </location>
</feature>
<dbReference type="InterPro" id="IPR007182">
    <property type="entry name" value="MnhB"/>
</dbReference>
<evidence type="ECO:0000256" key="4">
    <source>
        <dbReference type="ARBA" id="ARBA00022475"/>
    </source>
</evidence>
<evidence type="ECO:0000256" key="9">
    <source>
        <dbReference type="RuleBase" id="RU000320"/>
    </source>
</evidence>
<feature type="region of interest" description="Disordered" evidence="10">
    <location>
        <begin position="938"/>
        <end position="977"/>
    </location>
</feature>
<feature type="transmembrane region" description="Helical" evidence="11">
    <location>
        <begin position="588"/>
        <end position="607"/>
    </location>
</feature>
<dbReference type="InterPro" id="IPR046806">
    <property type="entry name" value="MrpA_C/MbhE"/>
</dbReference>
<feature type="transmembrane region" description="Helical" evidence="11">
    <location>
        <begin position="851"/>
        <end position="871"/>
    </location>
</feature>
<sequence>MTLLWIVVAAATVVLLAVPVAGWLGARAGIVLGAALGALGVTTGVLAARADDVLVSEVAWMPSLDVAFALRLDGLSLLFALVVLLIGAVVLIYSATYLPAHDRGGAAQFYVLMTFFAAAMLVLVVADDLVVMFVAWELTTLCSYLLILRSGPQAGPPATRTFLVTFMGGLCLLAAVVLIIVTTGTTSLSAALASPAWAEDPGFATGAAVLVAVAALTKSAQFPFHAWLPDAMVAPAPVSAYLHAAAMVKAGIFLLMRFAPAASHSDVWGPMLITLGLITAVMGAVFALQRTDLKELLAYSTVSQLGLLVTAVGVGTPLALRAAAVHVVAHALFKSSGFMLVGLLEKRAGSRDIREIGGLARTMPWTTAAAALAAASMAGAPPLIGFVSKEQLLETVIDAPSGSAWLMTLVLAAGAVLTVAYSARLVIGLVTGAPGEVAPLAGTRPMTAMVHLTALAGLVLGPGVVLVDPWVRDAQQATVGGAHYPLALWHGVNAPLVVSLVVLALGGVLAWQRARVDRLIEGRSLLPWTGVGVVARVQGATVAAGRGVGALSRSDAPAAYLAVPLTVLAGLGVAALLTGAVPVPGGDVVVLDVALMLLIAFGTAAVIRARSRLGAVVAAGVVGFTVGVFFLSLGAVDVALTQLLVEILTVVVLVFVLARLPRGFRAASLPRRRGAGVVAVLAGVAATLATLAFTGRRPLSPAGEYYITTTQQETGADNVVNSILVDFRALDTLGELVVLAVAALSILALVRARPVARPRTVSQPVRAGVVPDSRGETAWDDLAEPGANALFIAVLARVGIPVMLLGSVYLLLRGHNAPGGGFIGALVGASAFALAYLAAPSDEQGRPRLPYLRVAGAGIVVAVLTGFLGFLDGSFLRPLDGYVLGIHVTTALIFDVGVYLGVLGVILAALGLLGAPPDTPDDYDGVIEDDDLRAFAEDVPEGRHLRPRPPAPPISIGPLHPARAPRRIPRRTKEAQR</sequence>
<evidence type="ECO:0000259" key="15">
    <source>
        <dbReference type="Pfam" id="PF13244"/>
    </source>
</evidence>
<feature type="transmembrane region" description="Helical" evidence="11">
    <location>
        <begin position="6"/>
        <end position="24"/>
    </location>
</feature>
<evidence type="ECO:0000256" key="11">
    <source>
        <dbReference type="SAM" id="Phobius"/>
    </source>
</evidence>
<dbReference type="PANTHER" id="PTHR43373">
    <property type="entry name" value="NA(+)/H(+) ANTIPORTER SUBUNIT"/>
    <property type="match status" value="1"/>
</dbReference>
<feature type="transmembrane region" description="Helical" evidence="11">
    <location>
        <begin position="365"/>
        <end position="384"/>
    </location>
</feature>
<feature type="transmembrane region" description="Helical" evidence="11">
    <location>
        <begin position="639"/>
        <end position="661"/>
    </location>
</feature>
<dbReference type="EMBL" id="JAUSQM010000001">
    <property type="protein sequence ID" value="MDP9820969.1"/>
    <property type="molecule type" value="Genomic_DNA"/>
</dbReference>
<evidence type="ECO:0000256" key="5">
    <source>
        <dbReference type="ARBA" id="ARBA00022692"/>
    </source>
</evidence>
<feature type="transmembrane region" description="Helical" evidence="11">
    <location>
        <begin position="673"/>
        <end position="693"/>
    </location>
</feature>
<feature type="transmembrane region" description="Helical" evidence="11">
    <location>
        <begin position="789"/>
        <end position="812"/>
    </location>
</feature>
<feature type="transmembrane region" description="Helical" evidence="11">
    <location>
        <begin position="201"/>
        <end position="217"/>
    </location>
</feature>
<dbReference type="RefSeq" id="WP_306824824.1">
    <property type="nucleotide sequence ID" value="NZ_JAUSQM010000001.1"/>
</dbReference>
<evidence type="ECO:0000256" key="7">
    <source>
        <dbReference type="ARBA" id="ARBA00023065"/>
    </source>
</evidence>
<dbReference type="NCBIfam" id="NF009290">
    <property type="entry name" value="PRK12650.1"/>
    <property type="match status" value="1"/>
</dbReference>
<feature type="transmembrane region" description="Helical" evidence="11">
    <location>
        <begin position="614"/>
        <end position="633"/>
    </location>
</feature>
<dbReference type="Proteomes" id="UP001240447">
    <property type="component" value="Unassembled WGS sequence"/>
</dbReference>
<keyword evidence="8 11" id="KW-0472">Membrane</keyword>
<keyword evidence="18" id="KW-1185">Reference proteome</keyword>
<comment type="caution">
    <text evidence="17">The sequence shown here is derived from an EMBL/GenBank/DDBJ whole genome shotgun (WGS) entry which is preliminary data.</text>
</comment>
<keyword evidence="4" id="KW-1003">Cell membrane</keyword>
<feature type="transmembrane region" description="Helical" evidence="11">
    <location>
        <begin position="296"/>
        <end position="316"/>
    </location>
</feature>
<evidence type="ECO:0000256" key="3">
    <source>
        <dbReference type="ARBA" id="ARBA00022449"/>
    </source>
</evidence>
<feature type="transmembrane region" description="Helical" evidence="11">
    <location>
        <begin position="559"/>
        <end position="582"/>
    </location>
</feature>
<dbReference type="InterPro" id="IPR025383">
    <property type="entry name" value="MrpA_C/MbhD"/>
</dbReference>
<dbReference type="Pfam" id="PF04039">
    <property type="entry name" value="MnhB"/>
    <property type="match status" value="1"/>
</dbReference>
<dbReference type="PRINTS" id="PR01434">
    <property type="entry name" value="NADHDHGNASE5"/>
</dbReference>
<feature type="domain" description="NADH:quinone oxidoreductase/Mrp antiporter transmembrane" evidence="12">
    <location>
        <begin position="126"/>
        <end position="409"/>
    </location>
</feature>
<feature type="domain" description="NADH-Ubiquinone oxidoreductase (complex I) chain 5 N-terminal" evidence="13">
    <location>
        <begin position="61"/>
        <end position="104"/>
    </location>
</feature>
<reference evidence="17 18" key="1">
    <citation type="submission" date="2023-07" db="EMBL/GenBank/DDBJ databases">
        <title>Sequencing the genomes of 1000 actinobacteria strains.</title>
        <authorList>
            <person name="Klenk H.-P."/>
        </authorList>
    </citation>
    <scope>NUCLEOTIDE SEQUENCE [LARGE SCALE GENOMIC DNA]</scope>
    <source>
        <strain evidence="17 18">GD13</strain>
    </source>
</reference>
<evidence type="ECO:0000259" key="14">
    <source>
        <dbReference type="Pfam" id="PF04039"/>
    </source>
</evidence>
<feature type="transmembrane region" description="Helical" evidence="11">
    <location>
        <begin position="268"/>
        <end position="289"/>
    </location>
</feature>
<evidence type="ECO:0000313" key="18">
    <source>
        <dbReference type="Proteomes" id="UP001240447"/>
    </source>
</evidence>
<dbReference type="InterPro" id="IPR001516">
    <property type="entry name" value="Proton_antipo_N"/>
</dbReference>
<feature type="domain" description="Na+/H+ antiporter MnhB subunit-related protein" evidence="14">
    <location>
        <begin position="792"/>
        <end position="907"/>
    </location>
</feature>
<feature type="transmembrane region" description="Helical" evidence="11">
    <location>
        <begin position="818"/>
        <end position="839"/>
    </location>
</feature>
<evidence type="ECO:0000256" key="2">
    <source>
        <dbReference type="ARBA" id="ARBA00022448"/>
    </source>
</evidence>
<feature type="transmembrane region" description="Helical" evidence="11">
    <location>
        <begin position="238"/>
        <end position="256"/>
    </location>
</feature>
<comment type="subcellular location">
    <subcellularLocation>
        <location evidence="1">Cell membrane</location>
        <topology evidence="1">Multi-pass membrane protein</topology>
    </subcellularLocation>
    <subcellularLocation>
        <location evidence="9">Membrane</location>
        <topology evidence="9">Multi-pass membrane protein</topology>
    </subcellularLocation>
</comment>
<feature type="transmembrane region" description="Helical" evidence="11">
    <location>
        <begin position="31"/>
        <end position="48"/>
    </location>
</feature>